<evidence type="ECO:0000313" key="5">
    <source>
        <dbReference type="EMBL" id="VAW50638.1"/>
    </source>
</evidence>
<evidence type="ECO:0000256" key="1">
    <source>
        <dbReference type="ARBA" id="ARBA00001933"/>
    </source>
</evidence>
<feature type="domain" description="Tryptophan synthase beta chain-like PALP" evidence="4">
    <location>
        <begin position="22"/>
        <end position="316"/>
    </location>
</feature>
<evidence type="ECO:0000256" key="2">
    <source>
        <dbReference type="ARBA" id="ARBA00008639"/>
    </source>
</evidence>
<dbReference type="InterPro" id="IPR036052">
    <property type="entry name" value="TrpB-like_PALP_sf"/>
</dbReference>
<dbReference type="PIRSF" id="PIRSF006278">
    <property type="entry name" value="ACCD_DCysDesulf"/>
    <property type="match status" value="1"/>
</dbReference>
<gene>
    <name evidence="5" type="ORF">MNBD_GAMMA05-2566</name>
</gene>
<accession>A0A3B0W411</accession>
<protein>
    <submittedName>
        <fullName evidence="5">Pyridoxal phosphate-dependent deaminase, putative</fullName>
    </submittedName>
</protein>
<comment type="similarity">
    <text evidence="2">Belongs to the ACC deaminase/D-cysteine desulfhydrase family.</text>
</comment>
<dbReference type="Gene3D" id="3.40.50.1100">
    <property type="match status" value="2"/>
</dbReference>
<evidence type="ECO:0000256" key="3">
    <source>
        <dbReference type="ARBA" id="ARBA00022898"/>
    </source>
</evidence>
<dbReference type="AlphaFoldDB" id="A0A3B0W411"/>
<dbReference type="Pfam" id="PF00291">
    <property type="entry name" value="PALP"/>
    <property type="match status" value="1"/>
</dbReference>
<dbReference type="PANTHER" id="PTHR43780">
    <property type="entry name" value="1-AMINOCYCLOPROPANE-1-CARBOXYLATE DEAMINASE-RELATED"/>
    <property type="match status" value="1"/>
</dbReference>
<reference evidence="5" key="1">
    <citation type="submission" date="2018-06" db="EMBL/GenBank/DDBJ databases">
        <authorList>
            <person name="Zhirakovskaya E."/>
        </authorList>
    </citation>
    <scope>NUCLEOTIDE SEQUENCE</scope>
</reference>
<keyword evidence="3" id="KW-0663">Pyridoxal phosphate</keyword>
<dbReference type="PANTHER" id="PTHR43780:SF2">
    <property type="entry name" value="1-AMINOCYCLOPROPANE-1-CARBOXYLATE DEAMINASE-RELATED"/>
    <property type="match status" value="1"/>
</dbReference>
<proteinExistence type="inferred from homology"/>
<dbReference type="GO" id="GO:0019148">
    <property type="term" value="F:D-cysteine desulfhydrase activity"/>
    <property type="evidence" value="ECO:0007669"/>
    <property type="project" value="TreeGrafter"/>
</dbReference>
<organism evidence="5">
    <name type="scientific">hydrothermal vent metagenome</name>
    <dbReference type="NCBI Taxonomy" id="652676"/>
    <lineage>
        <taxon>unclassified sequences</taxon>
        <taxon>metagenomes</taxon>
        <taxon>ecological metagenomes</taxon>
    </lineage>
</organism>
<dbReference type="EMBL" id="UOFE01000006">
    <property type="protein sequence ID" value="VAW50638.1"/>
    <property type="molecule type" value="Genomic_DNA"/>
</dbReference>
<comment type="cofactor">
    <cofactor evidence="1">
        <name>pyridoxal 5'-phosphate</name>
        <dbReference type="ChEBI" id="CHEBI:597326"/>
    </cofactor>
</comment>
<dbReference type="SUPFAM" id="SSF53686">
    <property type="entry name" value="Tryptophan synthase beta subunit-like PLP-dependent enzymes"/>
    <property type="match status" value="1"/>
</dbReference>
<sequence length="329" mass="36666">MSLDLLNTVKSAKTHSAELAESPLQPLHSTLIENAGITLYVKRDDLIHPQFGGNKWRKLKYNLNAARKNNCHTLLTFGGAWSNHIYATAAAGQFFGFKTLGFIRGEKHHPLNPTLSFAEQCGMQLIYIDRETYRNKNDAHYLDRLKRQYKNTYILPEGGSNLLATQGCKEIVTEIDAELKKSFDVICCASGTGATLAGLVAAMQNGQTTHQQTAIGFSALKGGVFLENDVKHFLQQSDGEPTNKQKSIDWHIEDRFHFGGYAKVNDELIQFIKNFKIQYGFMLDAVYTAKMFYGLFELIKNNTFSTGSTIVVIHSGGLQGNNGFNLPSK</sequence>
<dbReference type="InterPro" id="IPR027278">
    <property type="entry name" value="ACCD_DCysDesulf"/>
</dbReference>
<dbReference type="InterPro" id="IPR001926">
    <property type="entry name" value="TrpB-like_PALP"/>
</dbReference>
<evidence type="ECO:0000259" key="4">
    <source>
        <dbReference type="Pfam" id="PF00291"/>
    </source>
</evidence>
<name>A0A3B0W411_9ZZZZ</name>